<protein>
    <submittedName>
        <fullName evidence="1">Uncharacterized protein</fullName>
    </submittedName>
</protein>
<evidence type="ECO:0000313" key="1">
    <source>
        <dbReference type="EMBL" id="KKK67788.1"/>
    </source>
</evidence>
<organism evidence="1">
    <name type="scientific">marine sediment metagenome</name>
    <dbReference type="NCBI Taxonomy" id="412755"/>
    <lineage>
        <taxon>unclassified sequences</taxon>
        <taxon>metagenomes</taxon>
        <taxon>ecological metagenomes</taxon>
    </lineage>
</organism>
<comment type="caution">
    <text evidence="1">The sequence shown here is derived from an EMBL/GenBank/DDBJ whole genome shotgun (WGS) entry which is preliminary data.</text>
</comment>
<accession>A0A0F8XFX4</accession>
<proteinExistence type="predicted"/>
<name>A0A0F8XFX4_9ZZZZ</name>
<reference evidence="1" key="1">
    <citation type="journal article" date="2015" name="Nature">
        <title>Complex archaea that bridge the gap between prokaryotes and eukaryotes.</title>
        <authorList>
            <person name="Spang A."/>
            <person name="Saw J.H."/>
            <person name="Jorgensen S.L."/>
            <person name="Zaremba-Niedzwiedzka K."/>
            <person name="Martijn J."/>
            <person name="Lind A.E."/>
            <person name="van Eijk R."/>
            <person name="Schleper C."/>
            <person name="Guy L."/>
            <person name="Ettema T.J."/>
        </authorList>
    </citation>
    <scope>NUCLEOTIDE SEQUENCE</scope>
</reference>
<gene>
    <name evidence="1" type="ORF">LCGC14_2950590</name>
</gene>
<dbReference type="AlphaFoldDB" id="A0A0F8XFX4"/>
<sequence>MNEFNKKAKELNSPYKIKITYKHPHLIKIVDRKLLFWKYQEDKELNQLVYINRYTDNDNYFVFFDGLDIKTFKEIEDILNSIDIKFEVKLKSGKIPTKYKIIEELGK</sequence>
<dbReference type="EMBL" id="LAZR01059436">
    <property type="protein sequence ID" value="KKK67788.1"/>
    <property type="molecule type" value="Genomic_DNA"/>
</dbReference>